<dbReference type="PANTHER" id="PTHR45787">
    <property type="entry name" value="LD11652P"/>
    <property type="match status" value="1"/>
</dbReference>
<feature type="compositionally biased region" description="Polar residues" evidence="6">
    <location>
        <begin position="272"/>
        <end position="281"/>
    </location>
</feature>
<comment type="caution">
    <text evidence="8">The sequence shown here is derived from an EMBL/GenBank/DDBJ whole genome shotgun (WGS) entry which is preliminary data.</text>
</comment>
<dbReference type="EMBL" id="LUCM01009273">
    <property type="protein sequence ID" value="KAA0187235.1"/>
    <property type="molecule type" value="Genomic_DNA"/>
</dbReference>
<dbReference type="Proteomes" id="UP000728185">
    <property type="component" value="Unassembled WGS sequence"/>
</dbReference>
<evidence type="ECO:0000256" key="4">
    <source>
        <dbReference type="ARBA" id="ARBA00023038"/>
    </source>
</evidence>
<feature type="compositionally biased region" description="Low complexity" evidence="6">
    <location>
        <begin position="236"/>
        <end position="257"/>
    </location>
</feature>
<dbReference type="InterPro" id="IPR001781">
    <property type="entry name" value="Znf_LIM"/>
</dbReference>
<keyword evidence="3 5" id="KW-0862">Zinc</keyword>
<dbReference type="AlphaFoldDB" id="A0A8E0VGS9"/>
<feature type="region of interest" description="Disordered" evidence="6">
    <location>
        <begin position="230"/>
        <end position="257"/>
    </location>
</feature>
<dbReference type="InterPro" id="IPR050945">
    <property type="entry name" value="LMO_RBTN_TF"/>
</dbReference>
<dbReference type="Gene3D" id="2.10.110.10">
    <property type="entry name" value="Cysteine Rich Protein"/>
    <property type="match status" value="2"/>
</dbReference>
<reference evidence="8" key="1">
    <citation type="submission" date="2019-05" db="EMBL/GenBank/DDBJ databases">
        <title>Annotation for the trematode Fasciolopsis buski.</title>
        <authorList>
            <person name="Choi Y.-J."/>
        </authorList>
    </citation>
    <scope>NUCLEOTIDE SEQUENCE</scope>
    <source>
        <strain evidence="8">HT</strain>
        <tissue evidence="8">Whole worm</tissue>
    </source>
</reference>
<dbReference type="PROSITE" id="PS00478">
    <property type="entry name" value="LIM_DOMAIN_1"/>
    <property type="match status" value="2"/>
</dbReference>
<name>A0A8E0VGS9_9TREM</name>
<dbReference type="Pfam" id="PF00412">
    <property type="entry name" value="LIM"/>
    <property type="match status" value="2"/>
</dbReference>
<dbReference type="PANTHER" id="PTHR45787:SF13">
    <property type="entry name" value="LD11652P"/>
    <property type="match status" value="1"/>
</dbReference>
<evidence type="ECO:0000256" key="1">
    <source>
        <dbReference type="ARBA" id="ARBA00022723"/>
    </source>
</evidence>
<keyword evidence="1 5" id="KW-0479">Metal-binding</keyword>
<evidence type="ECO:0000256" key="6">
    <source>
        <dbReference type="SAM" id="MobiDB-lite"/>
    </source>
</evidence>
<evidence type="ECO:0000256" key="3">
    <source>
        <dbReference type="ARBA" id="ARBA00022833"/>
    </source>
</evidence>
<evidence type="ECO:0000256" key="2">
    <source>
        <dbReference type="ARBA" id="ARBA00022737"/>
    </source>
</evidence>
<evidence type="ECO:0000259" key="7">
    <source>
        <dbReference type="PROSITE" id="PS50023"/>
    </source>
</evidence>
<feature type="domain" description="LIM zinc-binding" evidence="7">
    <location>
        <begin position="67"/>
        <end position="129"/>
    </location>
</feature>
<keyword evidence="4 5" id="KW-0440">LIM domain</keyword>
<feature type="compositionally biased region" description="Polar residues" evidence="6">
    <location>
        <begin position="318"/>
        <end position="327"/>
    </location>
</feature>
<dbReference type="GO" id="GO:0046872">
    <property type="term" value="F:metal ion binding"/>
    <property type="evidence" value="ECO:0007669"/>
    <property type="project" value="UniProtKB-KW"/>
</dbReference>
<evidence type="ECO:0000313" key="9">
    <source>
        <dbReference type="Proteomes" id="UP000728185"/>
    </source>
</evidence>
<dbReference type="PROSITE" id="PS50023">
    <property type="entry name" value="LIM_DOMAIN_2"/>
    <property type="match status" value="2"/>
</dbReference>
<keyword evidence="9" id="KW-1185">Reference proteome</keyword>
<accession>A0A8E0VGS9</accession>
<proteinExistence type="predicted"/>
<protein>
    <submittedName>
        <fullName evidence="8">LIM domain transcription factor LMO4-B</fullName>
    </submittedName>
</protein>
<sequence length="348" mass="37314">MAIVCAACGVPIVDRTLLSVLDRFWHTACLNCSCCGLRLDELGPSVFVRENMLLCRQDYLRLFGLSGTCAKCRQKIPPDELVMRCQEHVYHVNCFICVQCQTPLHPGDKVCAINGNLFCEHEFPNIFSPHCLSPGLSMTNMKNSRLSMHAAGGMQSDLVRGLVVQKSLNNGSSMNTVSGTRSSMGNSGLVRSAGQMQQLGPSLMDGSQSTGMDVPYSILPITQSELAMAMNGDNTSNGRNNSSHPSSPNFPYISGPTMSTTTAAVTMVNQNFTERSPSSGPGLSFPDPDPGSFNGTTDPTVLVSSMSGEKSKNPGSAGAQSSTSDTPTGRKKQKVSVFRDDDESSYRK</sequence>
<feature type="compositionally biased region" description="Polar residues" evidence="6">
    <location>
        <begin position="293"/>
        <end position="308"/>
    </location>
</feature>
<evidence type="ECO:0000256" key="5">
    <source>
        <dbReference type="PROSITE-ProRule" id="PRU00125"/>
    </source>
</evidence>
<dbReference type="SMART" id="SM00132">
    <property type="entry name" value="LIM"/>
    <property type="match status" value="2"/>
</dbReference>
<keyword evidence="2" id="KW-0677">Repeat</keyword>
<organism evidence="8 9">
    <name type="scientific">Fasciolopsis buskii</name>
    <dbReference type="NCBI Taxonomy" id="27845"/>
    <lineage>
        <taxon>Eukaryota</taxon>
        <taxon>Metazoa</taxon>
        <taxon>Spiralia</taxon>
        <taxon>Lophotrochozoa</taxon>
        <taxon>Platyhelminthes</taxon>
        <taxon>Trematoda</taxon>
        <taxon>Digenea</taxon>
        <taxon>Plagiorchiida</taxon>
        <taxon>Echinostomata</taxon>
        <taxon>Echinostomatoidea</taxon>
        <taxon>Fasciolidae</taxon>
        <taxon>Fasciolopsis</taxon>
    </lineage>
</organism>
<feature type="region of interest" description="Disordered" evidence="6">
    <location>
        <begin position="272"/>
        <end position="348"/>
    </location>
</feature>
<gene>
    <name evidence="8" type="ORF">FBUS_02858</name>
</gene>
<feature type="domain" description="LIM zinc-binding" evidence="7">
    <location>
        <begin position="3"/>
        <end position="65"/>
    </location>
</feature>
<dbReference type="SUPFAM" id="SSF57716">
    <property type="entry name" value="Glucocorticoid receptor-like (DNA-binding domain)"/>
    <property type="match status" value="4"/>
</dbReference>
<evidence type="ECO:0000313" key="8">
    <source>
        <dbReference type="EMBL" id="KAA0187235.1"/>
    </source>
</evidence>
<dbReference type="OrthoDB" id="6352355at2759"/>